<evidence type="ECO:0008006" key="3">
    <source>
        <dbReference type="Google" id="ProtNLM"/>
    </source>
</evidence>
<keyword evidence="2" id="KW-1185">Reference proteome</keyword>
<organism evidence="1 2">
    <name type="scientific">Paenibacillus eucommiae</name>
    <dbReference type="NCBI Taxonomy" id="1355755"/>
    <lineage>
        <taxon>Bacteria</taxon>
        <taxon>Bacillati</taxon>
        <taxon>Bacillota</taxon>
        <taxon>Bacilli</taxon>
        <taxon>Bacillales</taxon>
        <taxon>Paenibacillaceae</taxon>
        <taxon>Paenibacillus</taxon>
    </lineage>
</organism>
<evidence type="ECO:0000313" key="1">
    <source>
        <dbReference type="EMBL" id="MBP1990557.1"/>
    </source>
</evidence>
<gene>
    <name evidence="1" type="ORF">J2Z66_002163</name>
</gene>
<accession>A0ABS4ISK3</accession>
<dbReference type="Proteomes" id="UP001519287">
    <property type="component" value="Unassembled WGS sequence"/>
</dbReference>
<sequence length="96" mass="11521">MLDIKKKTVILEMDRNDLWQLATALKDGIIHETRLKWVRYFQGNGERDFIHYVRSNHHLIFSYIEEMYAFLERDDIMEGLERDLIVLLHNDRGSGN</sequence>
<comment type="caution">
    <text evidence="1">The sequence shown here is derived from an EMBL/GenBank/DDBJ whole genome shotgun (WGS) entry which is preliminary data.</text>
</comment>
<proteinExistence type="predicted"/>
<name>A0ABS4ISK3_9BACL</name>
<reference evidence="1 2" key="1">
    <citation type="submission" date="2021-03" db="EMBL/GenBank/DDBJ databases">
        <title>Genomic Encyclopedia of Type Strains, Phase IV (KMG-IV): sequencing the most valuable type-strain genomes for metagenomic binning, comparative biology and taxonomic classification.</title>
        <authorList>
            <person name="Goeker M."/>
        </authorList>
    </citation>
    <scope>NUCLEOTIDE SEQUENCE [LARGE SCALE GENOMIC DNA]</scope>
    <source>
        <strain evidence="1 2">DSM 26048</strain>
    </source>
</reference>
<dbReference type="EMBL" id="JAGGLB010000005">
    <property type="protein sequence ID" value="MBP1990557.1"/>
    <property type="molecule type" value="Genomic_DNA"/>
</dbReference>
<evidence type="ECO:0000313" key="2">
    <source>
        <dbReference type="Proteomes" id="UP001519287"/>
    </source>
</evidence>
<dbReference type="RefSeq" id="WP_209971319.1">
    <property type="nucleotide sequence ID" value="NZ_JAGGLB010000005.1"/>
</dbReference>
<protein>
    <recommendedName>
        <fullName evidence="3">Transcriptional regulator</fullName>
    </recommendedName>
</protein>